<proteinExistence type="predicted"/>
<reference evidence="1" key="1">
    <citation type="submission" date="2018-02" db="EMBL/GenBank/DDBJ databases">
        <authorList>
            <person name="Cohen D.B."/>
            <person name="Kent A.D."/>
        </authorList>
    </citation>
    <scope>NUCLEOTIDE SEQUENCE</scope>
</reference>
<accession>A0A2N9J217</accession>
<dbReference type="EMBL" id="OIVN01006326">
    <property type="protein sequence ID" value="SPD30624.1"/>
    <property type="molecule type" value="Genomic_DNA"/>
</dbReference>
<sequence>MSITVYLGDKGAGFDKKIKEIFSRLIPYLQTVIPKLHDEDEQGPPECWAAVVVALEWCWFGRPWQTSWSFPFLSHPLNQFFF</sequence>
<evidence type="ECO:0000313" key="1">
    <source>
        <dbReference type="EMBL" id="SPD30624.1"/>
    </source>
</evidence>
<protein>
    <submittedName>
        <fullName evidence="1">Uncharacterized protein</fullName>
    </submittedName>
</protein>
<dbReference type="AlphaFoldDB" id="A0A2N9J217"/>
<organism evidence="1">
    <name type="scientific">Fagus sylvatica</name>
    <name type="common">Beechnut</name>
    <dbReference type="NCBI Taxonomy" id="28930"/>
    <lineage>
        <taxon>Eukaryota</taxon>
        <taxon>Viridiplantae</taxon>
        <taxon>Streptophyta</taxon>
        <taxon>Embryophyta</taxon>
        <taxon>Tracheophyta</taxon>
        <taxon>Spermatophyta</taxon>
        <taxon>Magnoliopsida</taxon>
        <taxon>eudicotyledons</taxon>
        <taxon>Gunneridae</taxon>
        <taxon>Pentapetalae</taxon>
        <taxon>rosids</taxon>
        <taxon>fabids</taxon>
        <taxon>Fagales</taxon>
        <taxon>Fagaceae</taxon>
        <taxon>Fagus</taxon>
    </lineage>
</organism>
<gene>
    <name evidence="1" type="ORF">FSB_LOCUS58506</name>
</gene>
<name>A0A2N9J217_FAGSY</name>